<accession>A0A0F9DX61</accession>
<proteinExistence type="predicted"/>
<dbReference type="EMBL" id="LAZR01027247">
    <property type="protein sequence ID" value="KKL66314.1"/>
    <property type="molecule type" value="Genomic_DNA"/>
</dbReference>
<gene>
    <name evidence="1" type="ORF">LCGC14_2146210</name>
</gene>
<dbReference type="AlphaFoldDB" id="A0A0F9DX61"/>
<reference evidence="1" key="1">
    <citation type="journal article" date="2015" name="Nature">
        <title>Complex archaea that bridge the gap between prokaryotes and eukaryotes.</title>
        <authorList>
            <person name="Spang A."/>
            <person name="Saw J.H."/>
            <person name="Jorgensen S.L."/>
            <person name="Zaremba-Niedzwiedzka K."/>
            <person name="Martijn J."/>
            <person name="Lind A.E."/>
            <person name="van Eijk R."/>
            <person name="Schleper C."/>
            <person name="Guy L."/>
            <person name="Ettema T.J."/>
        </authorList>
    </citation>
    <scope>NUCLEOTIDE SEQUENCE</scope>
</reference>
<name>A0A0F9DX61_9ZZZZ</name>
<comment type="caution">
    <text evidence="1">The sequence shown here is derived from an EMBL/GenBank/DDBJ whole genome shotgun (WGS) entry which is preliminary data.</text>
</comment>
<protein>
    <submittedName>
        <fullName evidence="1">Uncharacterized protein</fullName>
    </submittedName>
</protein>
<evidence type="ECO:0000313" key="1">
    <source>
        <dbReference type="EMBL" id="KKL66314.1"/>
    </source>
</evidence>
<sequence length="79" mass="9743">MLESTCLGVQVKNVKFKERIPFKKFLDFYKNDKTFYINYYLDEYKVVLKESLLKEDLQSCDYIIDRFDLEKYTYLTHFN</sequence>
<organism evidence="1">
    <name type="scientific">marine sediment metagenome</name>
    <dbReference type="NCBI Taxonomy" id="412755"/>
    <lineage>
        <taxon>unclassified sequences</taxon>
        <taxon>metagenomes</taxon>
        <taxon>ecological metagenomes</taxon>
    </lineage>
</organism>